<comment type="caution">
    <text evidence="4">The sequence shown here is derived from an EMBL/GenBank/DDBJ whole genome shotgun (WGS) entry which is preliminary data.</text>
</comment>
<dbReference type="SUPFAM" id="SSF52009">
    <property type="entry name" value="Phosphohistidine domain"/>
    <property type="match status" value="1"/>
</dbReference>
<sequence length="1318" mass="148826">METALATSMAIAFTLMSAKFFDLEYWCKWIVSYLYIKFSRRLSKKRFDLYDMSVEHDPYKVGFLPPPIEITMESPLTEGQLEKTNDQIFFYGVNSKSESLTVRLSRLPDDRSESHVQLRLSDGRTYELKETEGWQQSCCEPRVFSCGDLQAHYLSPMRRWRIYFNGLMREKKENEKVSEKYVHVKFALLWRASSDIFDFTTDINVPSIVTAFARTKWNHFLPPLEKLNSALDIYNQAGVILGNVSIEGQEANNNLYLFGGKMRSLGDKAIAKDMEIFQVMGWISSDGRFVHLVETSIANVVEKLRFGFVVQPTSGIEVIYDAAILLEKPDKGKSNSLSTRFQANGDPYLLEGKLVGEEADFETENEVLRIDHLNTELNSLKGKGIILKSKTKTPSKRASLKKTVSSLSTASPFVVSFLDKTCQEHELTGGKGSSLGKLTELSKEFQGFIVPEGIVVTTASYKKFLSREVIQEIKNLENCLYNNNTCEEIKIASQKVVEKVIQSAVPEEVHQDIVSQLQKIFPSESMDSIKFAVRSSATGEDTEQMSAAGQMDTYLGVMGIDEIMTALKKCWASQFGLCAVQYKRQNGQPLNCPMAVVVQQMVSCDVAGVLFTCDPLTGDPTKMSVTANYGLGESVVSGSEEPDTIELKRSKDDKLVIESKLIGSKERRIVVNENQEGTDIEEVPESERSACCLRDEDVLRLGELALKLQKKYRSHRDLEWGFWKNNLYIFQSRPVTSGKAETDFEIDHEMDAPLRVENDVFTVSNVGEVMPGAMSPLGSEVLLKYIYIAYQRPNYGDLQDEKRTKYVPTGMVSMSNHTMFSCIHLLRKADDKATADMVSVAIFGRIIDDEELLEMAKTRFACLKITNMAKIKENLTKLYYMLYGCKRRLKMCRNIYDNFKIPVENYRTSQEMFDALMYGCTDLVESFGTHFLCSEASSIWNIIIFSILKAANGELNADVYTDFSKLLTSPSSSEVESADVPSAIEEISDCISKAIKPEEFKNMETDEALDWLQSTKSQAGIKYREFIHKHGHRCLREFDIHSKTWLTDPSTLIQILQNKVGKQNKDKIENGTEDYKALISSLKTPLKPAMSFLMKMLIPMSRKSVQNRECTKSLAMRGLNEWRKGYNRLARLMVKEGRIPDEDLLFFMTVEDIKELLETRSPRVIARANHRRRRHPVLDKYIFPEISKGVPVPINMDNQPVIQNDGHFSMKGIPVSQGVARGFVRVAITLEEASLLQSGEILVTYSTDIGWSPYFPMLAGVVTELGGLISHGAVVSREYGLPCIAGLHGATRQFQTGDYAFLDGNTGILHKLPNPENL</sequence>
<dbReference type="InterPro" id="IPR036637">
    <property type="entry name" value="Phosphohistidine_dom_sf"/>
</dbReference>
<dbReference type="EMBL" id="JAFNEN010000096">
    <property type="protein sequence ID" value="KAG8194956.1"/>
    <property type="molecule type" value="Genomic_DNA"/>
</dbReference>
<dbReference type="Proteomes" id="UP000827092">
    <property type="component" value="Unassembled WGS sequence"/>
</dbReference>
<dbReference type="InterPro" id="IPR002192">
    <property type="entry name" value="PPDK_AMP/ATP-bd"/>
</dbReference>
<feature type="domain" description="PEP-utilising enzyme mobile" evidence="2">
    <location>
        <begin position="1237"/>
        <end position="1307"/>
    </location>
</feature>
<dbReference type="InterPro" id="IPR013815">
    <property type="entry name" value="ATP_grasp_subdomain_1"/>
</dbReference>
<dbReference type="InterPro" id="IPR051549">
    <property type="entry name" value="PEP_Utilizing_Enz"/>
</dbReference>
<dbReference type="Gene3D" id="3.30.470.20">
    <property type="entry name" value="ATP-grasp fold, B domain"/>
    <property type="match status" value="1"/>
</dbReference>
<organism evidence="4 5">
    <name type="scientific">Oedothorax gibbosus</name>
    <dbReference type="NCBI Taxonomy" id="931172"/>
    <lineage>
        <taxon>Eukaryota</taxon>
        <taxon>Metazoa</taxon>
        <taxon>Ecdysozoa</taxon>
        <taxon>Arthropoda</taxon>
        <taxon>Chelicerata</taxon>
        <taxon>Arachnida</taxon>
        <taxon>Araneae</taxon>
        <taxon>Araneomorphae</taxon>
        <taxon>Entelegynae</taxon>
        <taxon>Araneoidea</taxon>
        <taxon>Linyphiidae</taxon>
        <taxon>Erigoninae</taxon>
        <taxon>Oedothorax</taxon>
    </lineage>
</organism>
<proteinExistence type="inferred from homology"/>
<evidence type="ECO:0000256" key="1">
    <source>
        <dbReference type="ARBA" id="ARBA00007837"/>
    </source>
</evidence>
<evidence type="ECO:0008006" key="6">
    <source>
        <dbReference type="Google" id="ProtNLM"/>
    </source>
</evidence>
<keyword evidence="5" id="KW-1185">Reference proteome</keyword>
<accession>A0AAV6VGW4</accession>
<protein>
    <recommendedName>
        <fullName evidence="6">Phosphoenolpyruvate synthase</fullName>
    </recommendedName>
</protein>
<dbReference type="Pfam" id="PF00391">
    <property type="entry name" value="PEP-utilizers"/>
    <property type="match status" value="1"/>
</dbReference>
<evidence type="ECO:0000259" key="3">
    <source>
        <dbReference type="Pfam" id="PF01326"/>
    </source>
</evidence>
<evidence type="ECO:0000313" key="4">
    <source>
        <dbReference type="EMBL" id="KAG8194956.1"/>
    </source>
</evidence>
<dbReference type="PANTHER" id="PTHR43615">
    <property type="entry name" value="PHOSPHOENOLPYRUVATE SYNTHASE-RELATED"/>
    <property type="match status" value="1"/>
</dbReference>
<dbReference type="PANTHER" id="PTHR43615:SF1">
    <property type="entry name" value="PPDK_N DOMAIN-CONTAINING PROTEIN"/>
    <property type="match status" value="1"/>
</dbReference>
<comment type="similarity">
    <text evidence="1">Belongs to the PEP-utilizing enzyme family.</text>
</comment>
<dbReference type="Pfam" id="PF01326">
    <property type="entry name" value="PPDK_N"/>
    <property type="match status" value="1"/>
</dbReference>
<dbReference type="Gene3D" id="3.50.30.10">
    <property type="entry name" value="Phosphohistidine domain"/>
    <property type="match status" value="1"/>
</dbReference>
<dbReference type="SUPFAM" id="SSF56059">
    <property type="entry name" value="Glutathione synthetase ATP-binding domain-like"/>
    <property type="match status" value="1"/>
</dbReference>
<gene>
    <name evidence="4" type="ORF">JTE90_021417</name>
</gene>
<dbReference type="GO" id="GO:0005524">
    <property type="term" value="F:ATP binding"/>
    <property type="evidence" value="ECO:0007669"/>
    <property type="project" value="InterPro"/>
</dbReference>
<feature type="domain" description="Pyruvate phosphate dikinase AMP/ATP-binding" evidence="3">
    <location>
        <begin position="426"/>
        <end position="744"/>
    </location>
</feature>
<reference evidence="4 5" key="1">
    <citation type="journal article" date="2022" name="Nat. Ecol. Evol.">
        <title>A masculinizing supergene underlies an exaggerated male reproductive morph in a spider.</title>
        <authorList>
            <person name="Hendrickx F."/>
            <person name="De Corte Z."/>
            <person name="Sonet G."/>
            <person name="Van Belleghem S.M."/>
            <person name="Kostlbacher S."/>
            <person name="Vangestel C."/>
        </authorList>
    </citation>
    <scope>NUCLEOTIDE SEQUENCE [LARGE SCALE GENOMIC DNA]</scope>
    <source>
        <strain evidence="4">W744_W776</strain>
    </source>
</reference>
<dbReference type="GO" id="GO:0016301">
    <property type="term" value="F:kinase activity"/>
    <property type="evidence" value="ECO:0007669"/>
    <property type="project" value="InterPro"/>
</dbReference>
<evidence type="ECO:0000259" key="2">
    <source>
        <dbReference type="Pfam" id="PF00391"/>
    </source>
</evidence>
<dbReference type="InterPro" id="IPR008279">
    <property type="entry name" value="PEP-util_enz_mobile_dom"/>
</dbReference>
<name>A0AAV6VGW4_9ARAC</name>
<dbReference type="Gene3D" id="3.30.1490.20">
    <property type="entry name" value="ATP-grasp fold, A domain"/>
    <property type="match status" value="1"/>
</dbReference>
<evidence type="ECO:0000313" key="5">
    <source>
        <dbReference type="Proteomes" id="UP000827092"/>
    </source>
</evidence>